<dbReference type="PANTHER" id="PTHR45839:SF7">
    <property type="entry name" value="SUCROSE SYNTHASE 1"/>
    <property type="match status" value="1"/>
</dbReference>
<evidence type="ECO:0000259" key="8">
    <source>
        <dbReference type="Pfam" id="PF24862"/>
    </source>
</evidence>
<dbReference type="InterPro" id="IPR012820">
    <property type="entry name" value="Sucrose_synthase_pln/cyn"/>
</dbReference>
<dbReference type="InterPro" id="IPR056736">
    <property type="entry name" value="SUS_EPBD"/>
</dbReference>
<dbReference type="Proteomes" id="UP000585474">
    <property type="component" value="Unassembled WGS sequence"/>
</dbReference>
<dbReference type="GO" id="GO:0016157">
    <property type="term" value="F:sucrose synthase activity"/>
    <property type="evidence" value="ECO:0007669"/>
    <property type="project" value="UniProtKB-EC"/>
</dbReference>
<dbReference type="PANTHER" id="PTHR45839">
    <property type="match status" value="1"/>
</dbReference>
<dbReference type="OrthoDB" id="1721603at2759"/>
<dbReference type="InterPro" id="IPR056735">
    <property type="entry name" value="SUS_N"/>
</dbReference>
<protein>
    <recommendedName>
        <fullName evidence="3">sucrose synthase</fullName>
        <ecNumber evidence="3">2.4.1.13</ecNumber>
    </recommendedName>
</protein>
<dbReference type="Pfam" id="PF24862">
    <property type="entry name" value="SUS_EPBD"/>
    <property type="match status" value="1"/>
</dbReference>
<dbReference type="Pfam" id="PF24861">
    <property type="entry name" value="SUS_N"/>
    <property type="match status" value="1"/>
</dbReference>
<evidence type="ECO:0000256" key="3">
    <source>
        <dbReference type="ARBA" id="ARBA00012540"/>
    </source>
</evidence>
<comment type="function">
    <text evidence="1">Sucrose-cleaving enzyme that provides UDP-glucose and fructose for various metabolic pathways.</text>
</comment>
<comment type="caution">
    <text evidence="9">The sequence shown here is derived from an EMBL/GenBank/DDBJ whole genome shotgun (WGS) entry which is preliminary data.</text>
</comment>
<dbReference type="GO" id="GO:0005985">
    <property type="term" value="P:sucrose metabolic process"/>
    <property type="evidence" value="ECO:0007669"/>
    <property type="project" value="InterPro"/>
</dbReference>
<dbReference type="AlphaFoldDB" id="A0A7J0E965"/>
<comment type="catalytic activity">
    <reaction evidence="6">
        <text>an NDP-alpha-D-glucose + D-fructose = a ribonucleoside 5'-diphosphate + sucrose + H(+)</text>
        <dbReference type="Rhea" id="RHEA:16241"/>
        <dbReference type="ChEBI" id="CHEBI:15378"/>
        <dbReference type="ChEBI" id="CHEBI:17992"/>
        <dbReference type="ChEBI" id="CHEBI:37721"/>
        <dbReference type="ChEBI" id="CHEBI:57930"/>
        <dbReference type="ChEBI" id="CHEBI:76533"/>
        <dbReference type="EC" id="2.4.1.13"/>
    </reaction>
</comment>
<keyword evidence="10" id="KW-1185">Reference proteome</keyword>
<evidence type="ECO:0000313" key="9">
    <source>
        <dbReference type="EMBL" id="GFY83023.1"/>
    </source>
</evidence>
<dbReference type="EC" id="2.4.1.13" evidence="3"/>
<evidence type="ECO:0000256" key="5">
    <source>
        <dbReference type="ARBA" id="ARBA00022679"/>
    </source>
</evidence>
<proteinExistence type="inferred from homology"/>
<dbReference type="EMBL" id="BJWL01000002">
    <property type="protein sequence ID" value="GFY83023.1"/>
    <property type="molecule type" value="Genomic_DNA"/>
</dbReference>
<feature type="domain" description="Sucrose synthase N-terminal" evidence="7">
    <location>
        <begin position="10"/>
        <end position="78"/>
    </location>
</feature>
<evidence type="ECO:0000313" key="10">
    <source>
        <dbReference type="Proteomes" id="UP000585474"/>
    </source>
</evidence>
<gene>
    <name evidence="9" type="ORF">Acr_02g0012630</name>
</gene>
<comment type="similarity">
    <text evidence="2">Belongs to the glycosyltransferase 1 family. Plant sucrose synthase subfamily.</text>
</comment>
<accession>A0A7J0E965</accession>
<evidence type="ECO:0000259" key="7">
    <source>
        <dbReference type="Pfam" id="PF24861"/>
    </source>
</evidence>
<sequence length="150" mass="17004">MAGQVLTCVHSLHKRLDGTVSAQRNEILIESHDKGILKSHQIEVEIEAFSKAVQHKLYNGAFGELLKSAQETIILPPHGLLLRCNGNFVLELDFEPFNASFPRPNLSKSIGYGVEFLNRHLSAKMFHDKESMHPLLDFLEVHNYKDNDVE</sequence>
<evidence type="ECO:0000256" key="4">
    <source>
        <dbReference type="ARBA" id="ARBA00022676"/>
    </source>
</evidence>
<feature type="domain" description="Sucrose synthase EPBD" evidence="8">
    <location>
        <begin position="113"/>
        <end position="147"/>
    </location>
</feature>
<evidence type="ECO:0000256" key="6">
    <source>
        <dbReference type="ARBA" id="ARBA00049030"/>
    </source>
</evidence>
<evidence type="ECO:0000256" key="1">
    <source>
        <dbReference type="ARBA" id="ARBA00002595"/>
    </source>
</evidence>
<keyword evidence="4" id="KW-0328">Glycosyltransferase</keyword>
<evidence type="ECO:0000256" key="2">
    <source>
        <dbReference type="ARBA" id="ARBA00005894"/>
    </source>
</evidence>
<dbReference type="Gene3D" id="3.10.450.330">
    <property type="match status" value="1"/>
</dbReference>
<keyword evidence="5" id="KW-0808">Transferase</keyword>
<dbReference type="Gene3D" id="1.20.120.1230">
    <property type="match status" value="1"/>
</dbReference>
<reference evidence="9 10" key="1">
    <citation type="submission" date="2019-07" db="EMBL/GenBank/DDBJ databases">
        <title>De Novo Assembly of kiwifruit Actinidia rufa.</title>
        <authorList>
            <person name="Sugita-Konishi S."/>
            <person name="Sato K."/>
            <person name="Mori E."/>
            <person name="Abe Y."/>
            <person name="Kisaki G."/>
            <person name="Hamano K."/>
            <person name="Suezawa K."/>
            <person name="Otani M."/>
            <person name="Fukuda T."/>
            <person name="Manabe T."/>
            <person name="Gomi K."/>
            <person name="Tabuchi M."/>
            <person name="Akimitsu K."/>
            <person name="Kataoka I."/>
        </authorList>
    </citation>
    <scope>NUCLEOTIDE SEQUENCE [LARGE SCALE GENOMIC DNA]</scope>
    <source>
        <strain evidence="10">cv. Fuchu</strain>
    </source>
</reference>
<organism evidence="9 10">
    <name type="scientific">Actinidia rufa</name>
    <dbReference type="NCBI Taxonomy" id="165716"/>
    <lineage>
        <taxon>Eukaryota</taxon>
        <taxon>Viridiplantae</taxon>
        <taxon>Streptophyta</taxon>
        <taxon>Embryophyta</taxon>
        <taxon>Tracheophyta</taxon>
        <taxon>Spermatophyta</taxon>
        <taxon>Magnoliopsida</taxon>
        <taxon>eudicotyledons</taxon>
        <taxon>Gunneridae</taxon>
        <taxon>Pentapetalae</taxon>
        <taxon>asterids</taxon>
        <taxon>Ericales</taxon>
        <taxon>Actinidiaceae</taxon>
        <taxon>Actinidia</taxon>
    </lineage>
</organism>
<name>A0A7J0E965_9ERIC</name>